<comment type="caution">
    <text evidence="2">The sequence shown here is derived from an EMBL/GenBank/DDBJ whole genome shotgun (WGS) entry which is preliminary data.</text>
</comment>
<proteinExistence type="predicted"/>
<keyword evidence="1" id="KW-1133">Transmembrane helix</keyword>
<keyword evidence="1" id="KW-0812">Transmembrane</keyword>
<sequence length="111" mass="11679">MLYQLCAIITAISAAVSLGFAIAAYRQSKASYAADGLNARYALARSGALAIATLGLLIFRSPEYLAAIAVAMTCVQLFDAMIGQHVSKFKTYGPLIAGLANATILALYLMQ</sequence>
<protein>
    <recommendedName>
        <fullName evidence="4">DUF3325 domain-containing protein</fullName>
    </recommendedName>
</protein>
<accession>A0ABW4CUH7</accession>
<keyword evidence="1" id="KW-0472">Membrane</keyword>
<feature type="transmembrane region" description="Helical" evidence="1">
    <location>
        <begin position="92"/>
        <end position="110"/>
    </location>
</feature>
<name>A0ABW4CUH7_9LACO</name>
<dbReference type="EMBL" id="JBHTOK010000009">
    <property type="protein sequence ID" value="MFD1440160.1"/>
    <property type="molecule type" value="Genomic_DNA"/>
</dbReference>
<reference evidence="3" key="1">
    <citation type="journal article" date="2019" name="Int. J. Syst. Evol. Microbiol.">
        <title>The Global Catalogue of Microorganisms (GCM) 10K type strain sequencing project: providing services to taxonomists for standard genome sequencing and annotation.</title>
        <authorList>
            <consortium name="The Broad Institute Genomics Platform"/>
            <consortium name="The Broad Institute Genome Sequencing Center for Infectious Disease"/>
            <person name="Wu L."/>
            <person name="Ma J."/>
        </authorList>
    </citation>
    <scope>NUCLEOTIDE SEQUENCE [LARGE SCALE GENOMIC DNA]</scope>
    <source>
        <strain evidence="3">CCM 8912</strain>
    </source>
</reference>
<feature type="transmembrane region" description="Helical" evidence="1">
    <location>
        <begin position="39"/>
        <end position="59"/>
    </location>
</feature>
<dbReference type="RefSeq" id="WP_125754783.1">
    <property type="nucleotide sequence ID" value="NZ_JBHTOK010000009.1"/>
</dbReference>
<organism evidence="2 3">
    <name type="scientific">Lacticaseibacillus hegangensis</name>
    <dbReference type="NCBI Taxonomy" id="2486010"/>
    <lineage>
        <taxon>Bacteria</taxon>
        <taxon>Bacillati</taxon>
        <taxon>Bacillota</taxon>
        <taxon>Bacilli</taxon>
        <taxon>Lactobacillales</taxon>
        <taxon>Lactobacillaceae</taxon>
        <taxon>Lacticaseibacillus</taxon>
    </lineage>
</organism>
<evidence type="ECO:0000313" key="2">
    <source>
        <dbReference type="EMBL" id="MFD1440160.1"/>
    </source>
</evidence>
<dbReference type="Proteomes" id="UP001597212">
    <property type="component" value="Unassembled WGS sequence"/>
</dbReference>
<feature type="transmembrane region" description="Helical" evidence="1">
    <location>
        <begin position="64"/>
        <end position="86"/>
    </location>
</feature>
<evidence type="ECO:0000256" key="1">
    <source>
        <dbReference type="SAM" id="Phobius"/>
    </source>
</evidence>
<evidence type="ECO:0008006" key="4">
    <source>
        <dbReference type="Google" id="ProtNLM"/>
    </source>
</evidence>
<keyword evidence="3" id="KW-1185">Reference proteome</keyword>
<evidence type="ECO:0000313" key="3">
    <source>
        <dbReference type="Proteomes" id="UP001597212"/>
    </source>
</evidence>
<gene>
    <name evidence="2" type="ORF">ACFQ5K_01965</name>
</gene>